<gene>
    <name evidence="1" type="ORF">H8E19_09535</name>
</gene>
<dbReference type="AlphaFoldDB" id="A0A8J6N0B4"/>
<comment type="caution">
    <text evidence="1">The sequence shown here is derived from an EMBL/GenBank/DDBJ whole genome shotgun (WGS) entry which is preliminary data.</text>
</comment>
<reference evidence="1 2" key="1">
    <citation type="submission" date="2020-08" db="EMBL/GenBank/DDBJ databases">
        <title>Bridging the membrane lipid divide: bacteria of the FCB group superphylum have the potential to synthesize archaeal ether lipids.</title>
        <authorList>
            <person name="Villanueva L."/>
            <person name="Von Meijenfeldt F.A.B."/>
            <person name="Westbye A.B."/>
            <person name="Yadav S."/>
            <person name="Hopmans E.C."/>
            <person name="Dutilh B.E."/>
            <person name="Sinninghe Damste J.S."/>
        </authorList>
    </citation>
    <scope>NUCLEOTIDE SEQUENCE [LARGE SCALE GENOMIC DNA]</scope>
    <source>
        <strain evidence="1">NIOZ-UU27</strain>
    </source>
</reference>
<dbReference type="EMBL" id="JACNJD010000222">
    <property type="protein sequence ID" value="MBC8177634.1"/>
    <property type="molecule type" value="Genomic_DNA"/>
</dbReference>
<protein>
    <submittedName>
        <fullName evidence="1">Uncharacterized protein</fullName>
    </submittedName>
</protein>
<evidence type="ECO:0000313" key="2">
    <source>
        <dbReference type="Proteomes" id="UP000650524"/>
    </source>
</evidence>
<sequence length="84" mass="9783">MPVPARILELTDRFDYNLDSYKSGKYNETQVRLEYINPLMEELVVDGITEFDDSEYLNYVGDITGQPIGLKFCFTCTQKENVKF</sequence>
<evidence type="ECO:0000313" key="1">
    <source>
        <dbReference type="EMBL" id="MBC8177634.1"/>
    </source>
</evidence>
<accession>A0A8J6N0B4</accession>
<dbReference type="Proteomes" id="UP000650524">
    <property type="component" value="Unassembled WGS sequence"/>
</dbReference>
<proteinExistence type="predicted"/>
<organism evidence="1 2">
    <name type="scientific">Candidatus Desulfacyla euxinica</name>
    <dbReference type="NCBI Taxonomy" id="2841693"/>
    <lineage>
        <taxon>Bacteria</taxon>
        <taxon>Deltaproteobacteria</taxon>
        <taxon>Candidatus Desulfacyla</taxon>
    </lineage>
</organism>
<name>A0A8J6N0B4_9DELT</name>